<sequence>MFKDVLFMLGQDELHIYDYFTREFLDSVKLGQKLQIECYDEMVYLSGELKKDSMTDKLFLHDRNGFTCYIEYGQVYEKVWILND</sequence>
<accession>A0ABM8IFN1</accession>
<dbReference type="RefSeq" id="WP_262953858.1">
    <property type="nucleotide sequence ID" value="NZ_AP028127.1"/>
</dbReference>
<keyword evidence="2" id="KW-1185">Reference proteome</keyword>
<name>A0ABM8IFN1_9FIRM</name>
<proteinExistence type="predicted"/>
<evidence type="ECO:0000313" key="2">
    <source>
        <dbReference type="Proteomes" id="UP001432099"/>
    </source>
</evidence>
<dbReference type="EMBL" id="AP028127">
    <property type="protein sequence ID" value="BEH90065.1"/>
    <property type="molecule type" value="Genomic_DNA"/>
</dbReference>
<organism evidence="1 2">
    <name type="scientific">Turicibacter faecis</name>
    <dbReference type="NCBI Taxonomy" id="2963365"/>
    <lineage>
        <taxon>Bacteria</taxon>
        <taxon>Bacillati</taxon>
        <taxon>Bacillota</taxon>
        <taxon>Erysipelotrichia</taxon>
        <taxon>Erysipelotrichales</taxon>
        <taxon>Turicibacteraceae</taxon>
        <taxon>Turicibacter</taxon>
    </lineage>
</organism>
<protein>
    <submittedName>
        <fullName evidence="1">Uncharacterized protein</fullName>
    </submittedName>
</protein>
<dbReference type="Proteomes" id="UP001432099">
    <property type="component" value="Chromosome"/>
</dbReference>
<evidence type="ECO:0000313" key="1">
    <source>
        <dbReference type="EMBL" id="BEH90065.1"/>
    </source>
</evidence>
<reference evidence="1" key="1">
    <citation type="journal article" date="2024" name="Int. J. Syst. Evol. Microbiol.">
        <title>Turicibacter faecis sp. nov., isolated from faeces of heart failure mouse model.</title>
        <authorList>
            <person name="Imamura Y."/>
            <person name="Motooka D."/>
            <person name="Nakajima Y."/>
            <person name="Ito S."/>
            <person name="Kitakaze M."/>
            <person name="Iida T."/>
            <person name="Nakamura S."/>
        </authorList>
    </citation>
    <scope>NUCLEOTIDE SEQUENCE</scope>
    <source>
        <strain evidence="1">TC023</strain>
    </source>
</reference>
<gene>
    <name evidence="1" type="ORF">T23_01670</name>
</gene>